<dbReference type="RefSeq" id="WP_025225300.1">
    <property type="nucleotide sequence ID" value="NZ_CP007139.1"/>
</dbReference>
<evidence type="ECO:0000256" key="4">
    <source>
        <dbReference type="ARBA" id="ARBA00022692"/>
    </source>
</evidence>
<feature type="transmembrane region" description="Helical" evidence="7">
    <location>
        <begin position="9"/>
        <end position="30"/>
    </location>
</feature>
<evidence type="ECO:0000313" key="9">
    <source>
        <dbReference type="EMBL" id="AIE86157.1"/>
    </source>
</evidence>
<dbReference type="Pfam" id="PF00528">
    <property type="entry name" value="BPD_transp_1"/>
    <property type="match status" value="1"/>
</dbReference>
<dbReference type="STRING" id="661478.OP10G_2789"/>
<dbReference type="HOGENOM" id="CLU_016047_1_1_0"/>
<dbReference type="EMBL" id="CP007139">
    <property type="protein sequence ID" value="AIE86157.1"/>
    <property type="molecule type" value="Genomic_DNA"/>
</dbReference>
<dbReference type="eggNOG" id="COG0395">
    <property type="taxonomic scope" value="Bacteria"/>
</dbReference>
<dbReference type="InterPro" id="IPR000515">
    <property type="entry name" value="MetI-like"/>
</dbReference>
<dbReference type="GO" id="GO:0005886">
    <property type="term" value="C:plasma membrane"/>
    <property type="evidence" value="ECO:0007669"/>
    <property type="project" value="UniProtKB-SubCell"/>
</dbReference>
<keyword evidence="2 7" id="KW-0813">Transport</keyword>
<dbReference type="AlphaFoldDB" id="A0A068NS38"/>
<dbReference type="Gene3D" id="1.10.3720.10">
    <property type="entry name" value="MetI-like"/>
    <property type="match status" value="1"/>
</dbReference>
<evidence type="ECO:0000256" key="6">
    <source>
        <dbReference type="ARBA" id="ARBA00023136"/>
    </source>
</evidence>
<dbReference type="Proteomes" id="UP000027982">
    <property type="component" value="Chromosome"/>
</dbReference>
<sequence>MKAPRREMWIVYTLLAFGAIVLALPFYYMLITSFKSMNEIAEPGMSMLVKKPTVQPYVDLLNDPSHLVVGATWNSFVIGIFATGGTMLLCTLAGYAFAKHRFPGKEAIFMVLLATMMIPGSVLLVPSFLLLRDFGWLDTWLPLIIPGLAGAFGVFLARQFMEKIPDSLIECAKIEGSGEWRIFFQIVLPLSKPLLATLGIMSFLGSWNSFLGPLIILLDEKKFTLPLVVAMLQGRFPGKDNMQMAGAMISILPVLILFFIFQRQIVQSLASSGLKEG</sequence>
<feature type="domain" description="ABC transmembrane type-1" evidence="8">
    <location>
        <begin position="72"/>
        <end position="261"/>
    </location>
</feature>
<dbReference type="OrthoDB" id="31780at2"/>
<feature type="transmembrane region" description="Helical" evidence="7">
    <location>
        <begin position="76"/>
        <end position="97"/>
    </location>
</feature>
<evidence type="ECO:0000259" key="8">
    <source>
        <dbReference type="PROSITE" id="PS50928"/>
    </source>
</evidence>
<dbReference type="GO" id="GO:0055085">
    <property type="term" value="P:transmembrane transport"/>
    <property type="evidence" value="ECO:0007669"/>
    <property type="project" value="InterPro"/>
</dbReference>
<feature type="transmembrane region" description="Helical" evidence="7">
    <location>
        <begin position="242"/>
        <end position="261"/>
    </location>
</feature>
<evidence type="ECO:0000256" key="5">
    <source>
        <dbReference type="ARBA" id="ARBA00022989"/>
    </source>
</evidence>
<evidence type="ECO:0000256" key="2">
    <source>
        <dbReference type="ARBA" id="ARBA00022448"/>
    </source>
</evidence>
<keyword evidence="10" id="KW-1185">Reference proteome</keyword>
<keyword evidence="5 7" id="KW-1133">Transmembrane helix</keyword>
<evidence type="ECO:0000256" key="7">
    <source>
        <dbReference type="RuleBase" id="RU363032"/>
    </source>
</evidence>
<dbReference type="KEGG" id="fgi:OP10G_2789"/>
<dbReference type="CDD" id="cd06261">
    <property type="entry name" value="TM_PBP2"/>
    <property type="match status" value="1"/>
</dbReference>
<proteinExistence type="inferred from homology"/>
<dbReference type="PANTHER" id="PTHR43744:SF12">
    <property type="entry name" value="ABC TRANSPORTER PERMEASE PROTEIN MG189-RELATED"/>
    <property type="match status" value="1"/>
</dbReference>
<accession>A0A068NS38</accession>
<reference evidence="9 10" key="1">
    <citation type="journal article" date="2014" name="PLoS ONE">
        <title>The first complete genome sequence of the class fimbriimonadia in the phylum armatimonadetes.</title>
        <authorList>
            <person name="Hu Z.Y."/>
            <person name="Wang Y.Z."/>
            <person name="Im W.T."/>
            <person name="Wang S.Y."/>
            <person name="Zhao G.P."/>
            <person name="Zheng H.J."/>
            <person name="Quan Z.X."/>
        </authorList>
    </citation>
    <scope>NUCLEOTIDE SEQUENCE [LARGE SCALE GENOMIC DNA]</scope>
    <source>
        <strain evidence="9">Gsoil 348</strain>
    </source>
</reference>
<name>A0A068NS38_FIMGI</name>
<comment type="subcellular location">
    <subcellularLocation>
        <location evidence="1 7">Cell membrane</location>
        <topology evidence="1 7">Multi-pass membrane protein</topology>
    </subcellularLocation>
</comment>
<feature type="transmembrane region" description="Helical" evidence="7">
    <location>
        <begin position="143"/>
        <end position="161"/>
    </location>
</feature>
<keyword evidence="4 7" id="KW-0812">Transmembrane</keyword>
<evidence type="ECO:0000313" key="10">
    <source>
        <dbReference type="Proteomes" id="UP000027982"/>
    </source>
</evidence>
<protein>
    <submittedName>
        <fullName evidence="9">ABC transporter sugar permease</fullName>
    </submittedName>
</protein>
<dbReference type="PANTHER" id="PTHR43744">
    <property type="entry name" value="ABC TRANSPORTER PERMEASE PROTEIN MG189-RELATED-RELATED"/>
    <property type="match status" value="1"/>
</dbReference>
<organism evidence="9 10">
    <name type="scientific">Fimbriimonas ginsengisoli Gsoil 348</name>
    <dbReference type="NCBI Taxonomy" id="661478"/>
    <lineage>
        <taxon>Bacteria</taxon>
        <taxon>Bacillati</taxon>
        <taxon>Armatimonadota</taxon>
        <taxon>Fimbriimonadia</taxon>
        <taxon>Fimbriimonadales</taxon>
        <taxon>Fimbriimonadaceae</taxon>
        <taxon>Fimbriimonas</taxon>
    </lineage>
</organism>
<dbReference type="SUPFAM" id="SSF161098">
    <property type="entry name" value="MetI-like"/>
    <property type="match status" value="1"/>
</dbReference>
<gene>
    <name evidence="9" type="ORF">OP10G_2789</name>
</gene>
<evidence type="ECO:0000256" key="3">
    <source>
        <dbReference type="ARBA" id="ARBA00022475"/>
    </source>
</evidence>
<dbReference type="InterPro" id="IPR035906">
    <property type="entry name" value="MetI-like_sf"/>
</dbReference>
<feature type="transmembrane region" description="Helical" evidence="7">
    <location>
        <begin position="109"/>
        <end position="131"/>
    </location>
</feature>
<comment type="similarity">
    <text evidence="7">Belongs to the binding-protein-dependent transport system permease family.</text>
</comment>
<keyword evidence="3" id="KW-1003">Cell membrane</keyword>
<evidence type="ECO:0000256" key="1">
    <source>
        <dbReference type="ARBA" id="ARBA00004651"/>
    </source>
</evidence>
<keyword evidence="6 7" id="KW-0472">Membrane</keyword>
<dbReference type="PROSITE" id="PS50928">
    <property type="entry name" value="ABC_TM1"/>
    <property type="match status" value="1"/>
</dbReference>